<keyword evidence="2" id="KW-0677">Repeat</keyword>
<feature type="region of interest" description="Disordered" evidence="6">
    <location>
        <begin position="147"/>
        <end position="166"/>
    </location>
</feature>
<dbReference type="InterPro" id="IPR013087">
    <property type="entry name" value="Znf_C2H2_type"/>
</dbReference>
<evidence type="ECO:0000313" key="9">
    <source>
        <dbReference type="Proteomes" id="UP001211907"/>
    </source>
</evidence>
<evidence type="ECO:0000256" key="6">
    <source>
        <dbReference type="SAM" id="MobiDB-lite"/>
    </source>
</evidence>
<dbReference type="EMBL" id="JADGJH010001438">
    <property type="protein sequence ID" value="KAJ3113555.1"/>
    <property type="molecule type" value="Genomic_DNA"/>
</dbReference>
<sequence>MPFLSPRLRAVGSRSRSRAAASSRVGSYNNHMLLASAGSVDKDSIMAMALYSRSPLLASSPSRDLEHVAGLTDAFCKDFICCGINMDNLHDLLQHFEEYHAASSNTDSDSEADALESDILDPMLESGASLRQNQLWNSFGRNSYGRNRTISMDGNSRGSSSSRNRNNLRQIGQSFIDDKDSIVEEYGGHLPFAFESYIGGVGPSSISDFSNPFSATSIAANPEVTPSSASAKQQGSIPSSLSFASRMRSGVAPLLHSNSSLSSAGNSSDANSLFTANMLSSSLGALSVSGINNGGIGPANIFRNELGGSVTMQSNAGISTIPSPSNSIHTMTPPPLHHEVTATSRPTKSSPDCADHNLTIATQDNGVAKKISFSDSEQISGENDAPDNRRRGSHGQLVLKRKVGDNRMEIDDDLSFLFTQVPQTQSQDENNSEIIFNSCGITIVGAEDPAASKKRIAQEISEFVTDDASGVNSNSPPLLPTAAILNHFRKRSLLSSASFSPSFSPPRPKASELDSLDQPFVKFNKMSPEAIESFQQMTPQQQQDFIINSLEPDQISLLLMMVNQASIASVGAPLSPISAAATMASLTIENNEKSNTSTVPHPVGSSEVAGASVAASKIGASNSDGVSNVPVSAPTILKLPSVKVKHGKGQKQANSKGKEKAAASAATASAATTSPATSAATTAGAAARTPLETTAAAATAAVVTATSSSPQPDSFTTGDSASPPPSGAGAINEEPDGGDDSDDRPFKCHLCDKTYKNPGGIKYHLKHTHGVDHVSFSDMSDANRPYMCTVEGCGKRYKNLNGLKKN</sequence>
<dbReference type="PROSITE" id="PS00028">
    <property type="entry name" value="ZINC_FINGER_C2H2_1"/>
    <property type="match status" value="1"/>
</dbReference>
<proteinExistence type="predicted"/>
<feature type="compositionally biased region" description="Low complexity" evidence="6">
    <location>
        <begin position="662"/>
        <end position="685"/>
    </location>
</feature>
<dbReference type="GO" id="GO:0005634">
    <property type="term" value="C:nucleus"/>
    <property type="evidence" value="ECO:0007669"/>
    <property type="project" value="TreeGrafter"/>
</dbReference>
<name>A0AAD5T229_9FUNG</name>
<dbReference type="Proteomes" id="UP001211907">
    <property type="component" value="Unassembled WGS sequence"/>
</dbReference>
<feature type="region of interest" description="Disordered" evidence="6">
    <location>
        <begin position="642"/>
        <end position="685"/>
    </location>
</feature>
<feature type="region of interest" description="Disordered" evidence="6">
    <location>
        <begin position="373"/>
        <end position="395"/>
    </location>
</feature>
<reference evidence="8" key="1">
    <citation type="submission" date="2020-05" db="EMBL/GenBank/DDBJ databases">
        <title>Phylogenomic resolution of chytrid fungi.</title>
        <authorList>
            <person name="Stajich J.E."/>
            <person name="Amses K."/>
            <person name="Simmons R."/>
            <person name="Seto K."/>
            <person name="Myers J."/>
            <person name="Bonds A."/>
            <person name="Quandt C.A."/>
            <person name="Barry K."/>
            <person name="Liu P."/>
            <person name="Grigoriev I."/>
            <person name="Longcore J.E."/>
            <person name="James T.Y."/>
        </authorList>
    </citation>
    <scope>NUCLEOTIDE SEQUENCE</scope>
    <source>
        <strain evidence="8">JEL0513</strain>
    </source>
</reference>
<dbReference type="InterPro" id="IPR051580">
    <property type="entry name" value="ZnF-Chromatin_assoc"/>
</dbReference>
<dbReference type="Gene3D" id="3.30.160.60">
    <property type="entry name" value="Classic Zinc Finger"/>
    <property type="match status" value="1"/>
</dbReference>
<dbReference type="InterPro" id="IPR036236">
    <property type="entry name" value="Znf_C2H2_sf"/>
</dbReference>
<dbReference type="PANTHER" id="PTHR23057">
    <property type="entry name" value="JUXTAPOSED WITH ANOTHER ZINC FINGER PROTEIN 1"/>
    <property type="match status" value="1"/>
</dbReference>
<accession>A0AAD5T229</accession>
<feature type="compositionally biased region" description="Polar residues" evidence="6">
    <location>
        <begin position="707"/>
        <end position="720"/>
    </location>
</feature>
<dbReference type="AlphaFoldDB" id="A0AAD5T229"/>
<gene>
    <name evidence="8" type="primary">SFP1_2</name>
    <name evidence="8" type="ORF">HK100_001947</name>
</gene>
<evidence type="ECO:0000256" key="5">
    <source>
        <dbReference type="PROSITE-ProRule" id="PRU00042"/>
    </source>
</evidence>
<evidence type="ECO:0000259" key="7">
    <source>
        <dbReference type="PROSITE" id="PS50157"/>
    </source>
</evidence>
<feature type="domain" description="C2H2-type" evidence="7">
    <location>
        <begin position="746"/>
        <end position="769"/>
    </location>
</feature>
<feature type="compositionally biased region" description="Low complexity" evidence="6">
    <location>
        <begin position="154"/>
        <end position="166"/>
    </location>
</feature>
<evidence type="ECO:0000256" key="4">
    <source>
        <dbReference type="ARBA" id="ARBA00022833"/>
    </source>
</evidence>
<protein>
    <submittedName>
        <fullName evidence="8">Transcriptional regulator of ribosomal biogenesis proteins</fullName>
    </submittedName>
</protein>
<dbReference type="PROSITE" id="PS50157">
    <property type="entry name" value="ZINC_FINGER_C2H2_2"/>
    <property type="match status" value="1"/>
</dbReference>
<keyword evidence="9" id="KW-1185">Reference proteome</keyword>
<feature type="compositionally biased region" description="Polar residues" evidence="6">
    <location>
        <begin position="341"/>
        <end position="350"/>
    </location>
</feature>
<dbReference type="PANTHER" id="PTHR23057:SF0">
    <property type="entry name" value="JUXTAPOSED WITH ANOTHER ZINC FINGER PROTEIN 1"/>
    <property type="match status" value="1"/>
</dbReference>
<evidence type="ECO:0000256" key="2">
    <source>
        <dbReference type="ARBA" id="ARBA00022737"/>
    </source>
</evidence>
<feature type="region of interest" description="Disordered" evidence="6">
    <location>
        <begin position="702"/>
        <end position="745"/>
    </location>
</feature>
<dbReference type="SUPFAM" id="SSF57667">
    <property type="entry name" value="beta-beta-alpha zinc fingers"/>
    <property type="match status" value="1"/>
</dbReference>
<organism evidence="8 9">
    <name type="scientific">Physocladia obscura</name>
    <dbReference type="NCBI Taxonomy" id="109957"/>
    <lineage>
        <taxon>Eukaryota</taxon>
        <taxon>Fungi</taxon>
        <taxon>Fungi incertae sedis</taxon>
        <taxon>Chytridiomycota</taxon>
        <taxon>Chytridiomycota incertae sedis</taxon>
        <taxon>Chytridiomycetes</taxon>
        <taxon>Chytridiales</taxon>
        <taxon>Chytriomycetaceae</taxon>
        <taxon>Physocladia</taxon>
    </lineage>
</organism>
<keyword evidence="1" id="KW-0479">Metal-binding</keyword>
<evidence type="ECO:0000256" key="1">
    <source>
        <dbReference type="ARBA" id="ARBA00022723"/>
    </source>
</evidence>
<dbReference type="GO" id="GO:0008270">
    <property type="term" value="F:zinc ion binding"/>
    <property type="evidence" value="ECO:0007669"/>
    <property type="project" value="UniProtKB-KW"/>
</dbReference>
<evidence type="ECO:0000313" key="8">
    <source>
        <dbReference type="EMBL" id="KAJ3113555.1"/>
    </source>
</evidence>
<keyword evidence="3 5" id="KW-0863">Zinc-finger</keyword>
<feature type="region of interest" description="Disordered" evidence="6">
    <location>
        <begin position="322"/>
        <end position="357"/>
    </location>
</feature>
<keyword evidence="4" id="KW-0862">Zinc</keyword>
<comment type="caution">
    <text evidence="8">The sequence shown here is derived from an EMBL/GenBank/DDBJ whole genome shotgun (WGS) entry which is preliminary data.</text>
</comment>
<evidence type="ECO:0000256" key="3">
    <source>
        <dbReference type="ARBA" id="ARBA00022771"/>
    </source>
</evidence>
<feature type="compositionally biased region" description="Acidic residues" evidence="6">
    <location>
        <begin position="733"/>
        <end position="742"/>
    </location>
</feature>